<keyword evidence="3" id="KW-1185">Reference proteome</keyword>
<feature type="region of interest" description="Disordered" evidence="1">
    <location>
        <begin position="83"/>
        <end position="158"/>
    </location>
</feature>
<sequence length="178" mass="20024">MTPKREARGTDWRRKRGSGFVSGQVRKRKRITLAWPRHRPHQSIFESSRSRPKKISPPLQSHQCRMGRVPISLLVYGHESASGALRTNSQDETRWAHGRRAGGEQSHPPCADSEAPHVGQWEQANRSTRFRGKTSERGRLFRPASASLSHRYKASSTPTCCSSAQASIQYSVHLSARS</sequence>
<comment type="caution">
    <text evidence="2">The sequence shown here is derived from an EMBL/GenBank/DDBJ whole genome shotgun (WGS) entry which is preliminary data.</text>
</comment>
<organism evidence="2 3">
    <name type="scientific">Zizania palustris</name>
    <name type="common">Northern wild rice</name>
    <dbReference type="NCBI Taxonomy" id="103762"/>
    <lineage>
        <taxon>Eukaryota</taxon>
        <taxon>Viridiplantae</taxon>
        <taxon>Streptophyta</taxon>
        <taxon>Embryophyta</taxon>
        <taxon>Tracheophyta</taxon>
        <taxon>Spermatophyta</taxon>
        <taxon>Magnoliopsida</taxon>
        <taxon>Liliopsida</taxon>
        <taxon>Poales</taxon>
        <taxon>Poaceae</taxon>
        <taxon>BOP clade</taxon>
        <taxon>Oryzoideae</taxon>
        <taxon>Oryzeae</taxon>
        <taxon>Zizaniinae</taxon>
        <taxon>Zizania</taxon>
    </lineage>
</organism>
<protein>
    <submittedName>
        <fullName evidence="2">Uncharacterized protein</fullName>
    </submittedName>
</protein>
<dbReference type="Proteomes" id="UP000729402">
    <property type="component" value="Unassembled WGS sequence"/>
</dbReference>
<feature type="region of interest" description="Disordered" evidence="1">
    <location>
        <begin position="1"/>
        <end position="24"/>
    </location>
</feature>
<gene>
    <name evidence="2" type="ORF">GUJ93_ZPchr0004g38525</name>
</gene>
<feature type="compositionally biased region" description="Basic and acidic residues" evidence="1">
    <location>
        <begin position="1"/>
        <end position="12"/>
    </location>
</feature>
<reference evidence="2" key="1">
    <citation type="journal article" date="2021" name="bioRxiv">
        <title>Whole Genome Assembly and Annotation of Northern Wild Rice, Zizania palustris L., Supports a Whole Genome Duplication in the Zizania Genus.</title>
        <authorList>
            <person name="Haas M."/>
            <person name="Kono T."/>
            <person name="Macchietto M."/>
            <person name="Millas R."/>
            <person name="McGilp L."/>
            <person name="Shao M."/>
            <person name="Duquette J."/>
            <person name="Hirsch C.N."/>
            <person name="Kimball J."/>
        </authorList>
    </citation>
    <scope>NUCLEOTIDE SEQUENCE</scope>
    <source>
        <tissue evidence="2">Fresh leaf tissue</tissue>
    </source>
</reference>
<proteinExistence type="predicted"/>
<feature type="region of interest" description="Disordered" evidence="1">
    <location>
        <begin position="36"/>
        <end position="62"/>
    </location>
</feature>
<evidence type="ECO:0000256" key="1">
    <source>
        <dbReference type="SAM" id="MobiDB-lite"/>
    </source>
</evidence>
<accession>A0A8J5VZL4</accession>
<name>A0A8J5VZL4_ZIZPA</name>
<dbReference type="EMBL" id="JAAALK010000285">
    <property type="protein sequence ID" value="KAG8066394.1"/>
    <property type="molecule type" value="Genomic_DNA"/>
</dbReference>
<dbReference type="AlphaFoldDB" id="A0A8J5VZL4"/>
<evidence type="ECO:0000313" key="2">
    <source>
        <dbReference type="EMBL" id="KAG8066394.1"/>
    </source>
</evidence>
<reference evidence="2" key="2">
    <citation type="submission" date="2021-02" db="EMBL/GenBank/DDBJ databases">
        <authorList>
            <person name="Kimball J.A."/>
            <person name="Haas M.W."/>
            <person name="Macchietto M."/>
            <person name="Kono T."/>
            <person name="Duquette J."/>
            <person name="Shao M."/>
        </authorList>
    </citation>
    <scope>NUCLEOTIDE SEQUENCE</scope>
    <source>
        <tissue evidence="2">Fresh leaf tissue</tissue>
    </source>
</reference>
<evidence type="ECO:0000313" key="3">
    <source>
        <dbReference type="Proteomes" id="UP000729402"/>
    </source>
</evidence>